<feature type="chain" id="PRO_5046060090" evidence="2">
    <location>
        <begin position="25"/>
        <end position="143"/>
    </location>
</feature>
<feature type="non-terminal residue" evidence="4">
    <location>
        <position position="1"/>
    </location>
</feature>
<keyword evidence="2" id="KW-0732">Signal</keyword>
<protein>
    <submittedName>
        <fullName evidence="4">Uncharacterized protein LOC111084357</fullName>
    </submittedName>
</protein>
<keyword evidence="1" id="KW-0472">Membrane</keyword>
<keyword evidence="1" id="KW-1133">Transmembrane helix</keyword>
<dbReference type="RefSeq" id="XP_022236801.1">
    <property type="nucleotide sequence ID" value="XM_022381093.1"/>
</dbReference>
<feature type="non-terminal residue" evidence="4">
    <location>
        <position position="143"/>
    </location>
</feature>
<organism evidence="3 4">
    <name type="scientific">Limulus polyphemus</name>
    <name type="common">Atlantic horseshoe crab</name>
    <dbReference type="NCBI Taxonomy" id="6850"/>
    <lineage>
        <taxon>Eukaryota</taxon>
        <taxon>Metazoa</taxon>
        <taxon>Ecdysozoa</taxon>
        <taxon>Arthropoda</taxon>
        <taxon>Chelicerata</taxon>
        <taxon>Merostomata</taxon>
        <taxon>Xiphosura</taxon>
        <taxon>Limulidae</taxon>
        <taxon>Limulus</taxon>
    </lineage>
</organism>
<accession>A0ABM1RZJ6</accession>
<keyword evidence="1" id="KW-0812">Transmembrane</keyword>
<evidence type="ECO:0000313" key="4">
    <source>
        <dbReference type="RefSeq" id="XP_022236801.1"/>
    </source>
</evidence>
<keyword evidence="3" id="KW-1185">Reference proteome</keyword>
<proteinExistence type="predicted"/>
<feature type="transmembrane region" description="Helical" evidence="1">
    <location>
        <begin position="72"/>
        <end position="96"/>
    </location>
</feature>
<evidence type="ECO:0000313" key="3">
    <source>
        <dbReference type="Proteomes" id="UP000694941"/>
    </source>
</evidence>
<name>A0ABM1RZJ6_LIMPO</name>
<gene>
    <name evidence="4" type="primary">LOC111084357</name>
</gene>
<evidence type="ECO:0000256" key="2">
    <source>
        <dbReference type="SAM" id="SignalP"/>
    </source>
</evidence>
<reference evidence="4" key="1">
    <citation type="submission" date="2025-08" db="UniProtKB">
        <authorList>
            <consortium name="RefSeq"/>
        </authorList>
    </citation>
    <scope>IDENTIFICATION</scope>
    <source>
        <tissue evidence="4">Muscle</tissue>
    </source>
</reference>
<dbReference type="Proteomes" id="UP000694941">
    <property type="component" value="Unplaced"/>
</dbReference>
<evidence type="ECO:0000256" key="1">
    <source>
        <dbReference type="SAM" id="Phobius"/>
    </source>
</evidence>
<dbReference type="GeneID" id="111084357"/>
<feature type="signal peptide" evidence="2">
    <location>
        <begin position="1"/>
        <end position="24"/>
    </location>
</feature>
<sequence length="143" mass="15933">GYNLAIKCLQINFFLFCHLAVLFGNCEVTEQCKTPHTSCSTSGKCLCNFGYTFLYGEGCVQNPNKSTKEKNVYMAVLVVMTIIMFIVVGIIIIFLARRVICYGGGGQNNERPNDTLTINNQPGSVLSVDKPPTYEEVMDREEE</sequence>